<dbReference type="AlphaFoldDB" id="A0A1R1BVL7"/>
<evidence type="ECO:0000313" key="2">
    <source>
        <dbReference type="Proteomes" id="UP000187134"/>
    </source>
</evidence>
<dbReference type="RefSeq" id="WP_076332195.1">
    <property type="nucleotide sequence ID" value="NZ_MRTJ01000004.1"/>
</dbReference>
<gene>
    <name evidence="1" type="ORF">BK131_14595</name>
</gene>
<dbReference type="OrthoDB" id="2642625at2"/>
<protein>
    <submittedName>
        <fullName evidence="1">Uncharacterized protein</fullName>
    </submittedName>
</protein>
<sequence length="205" mass="24338">MDKLKNSGFYKLKFFITPEEFKSLLQLLEQRQVQFFRTNAARTEYDYNQVYEAYQTFYQYFVAAEKRNDVHPFFVYSIIVSSDQESSGFFVRNEAVSFPYHGQWAEDELPCILLSFPKGFQVNLEDEKGKYYMYEDIRDHKPLTYAFFDEIRDSIKKITKPLRFSAHDADAMKEQKPSVRISHDAMHDLGQSWIFSKYGLVVRGK</sequence>
<proteinExistence type="predicted"/>
<reference evidence="1 2" key="1">
    <citation type="submission" date="2016-11" db="EMBL/GenBank/DDBJ databases">
        <title>Paenibacillus species isolates.</title>
        <authorList>
            <person name="Beno S.M."/>
        </authorList>
    </citation>
    <scope>NUCLEOTIDE SEQUENCE [LARGE SCALE GENOMIC DNA]</scope>
    <source>
        <strain evidence="1 2">FSL H8-0246</strain>
    </source>
</reference>
<accession>A0A1R1BVL7</accession>
<dbReference type="Proteomes" id="UP000187134">
    <property type="component" value="Unassembled WGS sequence"/>
</dbReference>
<name>A0A1R1BVL7_PAEAM</name>
<organism evidence="1 2">
    <name type="scientific">Paenibacillus amylolyticus</name>
    <dbReference type="NCBI Taxonomy" id="1451"/>
    <lineage>
        <taxon>Bacteria</taxon>
        <taxon>Bacillati</taxon>
        <taxon>Bacillota</taxon>
        <taxon>Bacilli</taxon>
        <taxon>Bacillales</taxon>
        <taxon>Paenibacillaceae</taxon>
        <taxon>Paenibacillus</taxon>
    </lineage>
</organism>
<evidence type="ECO:0000313" key="1">
    <source>
        <dbReference type="EMBL" id="OMF13879.1"/>
    </source>
</evidence>
<comment type="caution">
    <text evidence="1">The sequence shown here is derived from an EMBL/GenBank/DDBJ whole genome shotgun (WGS) entry which is preliminary data.</text>
</comment>
<dbReference type="EMBL" id="MRTJ01000004">
    <property type="protein sequence ID" value="OMF13879.1"/>
    <property type="molecule type" value="Genomic_DNA"/>
</dbReference>